<evidence type="ECO:0000256" key="1">
    <source>
        <dbReference type="SAM" id="MobiDB-lite"/>
    </source>
</evidence>
<gene>
    <name evidence="2" type="ORF">SPI_04258</name>
</gene>
<dbReference type="SUPFAM" id="SSF56112">
    <property type="entry name" value="Protein kinase-like (PK-like)"/>
    <property type="match status" value="1"/>
</dbReference>
<dbReference type="PANTHER" id="PTHR21310">
    <property type="entry name" value="AMINOGLYCOSIDE PHOSPHOTRANSFERASE-RELATED-RELATED"/>
    <property type="match status" value="1"/>
</dbReference>
<evidence type="ECO:0000313" key="3">
    <source>
        <dbReference type="Proteomes" id="UP000076874"/>
    </source>
</evidence>
<dbReference type="EMBL" id="AZHD01000006">
    <property type="protein sequence ID" value="OAA62718.1"/>
    <property type="molecule type" value="Genomic_DNA"/>
</dbReference>
<dbReference type="PANTHER" id="PTHR21310:SF37">
    <property type="entry name" value="AMINOGLYCOSIDE PHOSPHOTRANSFERASE DOMAIN-CONTAINING PROTEIN"/>
    <property type="match status" value="1"/>
</dbReference>
<organism evidence="2 3">
    <name type="scientific">Niveomyces insectorum RCEF 264</name>
    <dbReference type="NCBI Taxonomy" id="1081102"/>
    <lineage>
        <taxon>Eukaryota</taxon>
        <taxon>Fungi</taxon>
        <taxon>Dikarya</taxon>
        <taxon>Ascomycota</taxon>
        <taxon>Pezizomycotina</taxon>
        <taxon>Sordariomycetes</taxon>
        <taxon>Hypocreomycetidae</taxon>
        <taxon>Hypocreales</taxon>
        <taxon>Cordycipitaceae</taxon>
        <taxon>Niveomyces</taxon>
    </lineage>
</organism>
<sequence>MQKGSTAYTFQEALETDTVVQDRSQQIKDVQAFQASLVRQASVLEARVAFHLGVDARQCVLEPDQRKQGSFHTVLPVSVGPDRRVVVRVPVPAKIAESRYPGSVGHKMSSEVATYVWMQENCPSVRIPRLYGFALPDRRCFTHADGLPFVARLCHRFRRFVCWALRRPIPSHYARVVPTPLASADDIPAYMVLEYVEPRSQETAPLLLAALQGRDDARQRNFFCSMARIVLALARVPQPRIGSWQFDADDGTIRLCGRPATCEIQLFENAGAPRTMPLDETYSCVDAYVADMATFHDQRFLSDPNAVRSQYDAREQMLTKVLLRAAAHHFYPTAQRYGPFVMQHTDCNFGNMVLDDDCNIVALLDLEWIIARPVAMLAFPHWTSLEDFGTTARDDTRFTALCRRFADALEEEEEKTASPSSVGRPLGFGTTTTTTTTTTAPVPVASVFRETINSSRHWFNICFVTSRAIYPIFRHRIFPLFHFPDLPAAVYAASLLWSPDANRHAIAKLWDRQEQVARVAEMFKENAPPPEADLVTKRWEADGGATPAATDTVLQYMFENDPAFEREHRAYQESLREVDSNGNPS</sequence>
<name>A0A167VKF5_9HYPO</name>
<dbReference type="STRING" id="1081102.A0A167VKF5"/>
<keyword evidence="3" id="KW-1185">Reference proteome</keyword>
<evidence type="ECO:0008006" key="4">
    <source>
        <dbReference type="Google" id="ProtNLM"/>
    </source>
</evidence>
<feature type="region of interest" description="Disordered" evidence="1">
    <location>
        <begin position="412"/>
        <end position="435"/>
    </location>
</feature>
<reference evidence="2 3" key="1">
    <citation type="journal article" date="2016" name="Genome Biol. Evol.">
        <title>Divergent and convergent evolution of fungal pathogenicity.</title>
        <authorList>
            <person name="Shang Y."/>
            <person name="Xiao G."/>
            <person name="Zheng P."/>
            <person name="Cen K."/>
            <person name="Zhan S."/>
            <person name="Wang C."/>
        </authorList>
    </citation>
    <scope>NUCLEOTIDE SEQUENCE [LARGE SCALE GENOMIC DNA]</scope>
    <source>
        <strain evidence="2 3">RCEF 264</strain>
    </source>
</reference>
<evidence type="ECO:0000313" key="2">
    <source>
        <dbReference type="EMBL" id="OAA62718.1"/>
    </source>
</evidence>
<protein>
    <recommendedName>
        <fullName evidence="4">Aminoglycoside phosphotransferase</fullName>
    </recommendedName>
</protein>
<dbReference type="InterPro" id="IPR011009">
    <property type="entry name" value="Kinase-like_dom_sf"/>
</dbReference>
<dbReference type="InterPro" id="IPR051678">
    <property type="entry name" value="AGP_Transferase"/>
</dbReference>
<dbReference type="Proteomes" id="UP000076874">
    <property type="component" value="Unassembled WGS sequence"/>
</dbReference>
<dbReference type="AlphaFoldDB" id="A0A167VKF5"/>
<dbReference type="OrthoDB" id="3645574at2759"/>
<comment type="caution">
    <text evidence="2">The sequence shown here is derived from an EMBL/GenBank/DDBJ whole genome shotgun (WGS) entry which is preliminary data.</text>
</comment>
<proteinExistence type="predicted"/>
<accession>A0A167VKF5</accession>